<dbReference type="GO" id="GO:0035438">
    <property type="term" value="F:cyclic-di-GMP binding"/>
    <property type="evidence" value="ECO:0007669"/>
    <property type="project" value="InterPro"/>
</dbReference>
<dbReference type="Proteomes" id="UP001221217">
    <property type="component" value="Unassembled WGS sequence"/>
</dbReference>
<dbReference type="Gene3D" id="2.40.10.220">
    <property type="entry name" value="predicted glycosyltransferase like domains"/>
    <property type="match status" value="1"/>
</dbReference>
<dbReference type="EMBL" id="JAQQAL010000009">
    <property type="protein sequence ID" value="MDC7225691.1"/>
    <property type="molecule type" value="Genomic_DNA"/>
</dbReference>
<dbReference type="InterPro" id="IPR009875">
    <property type="entry name" value="PilZ_domain"/>
</dbReference>
<name>A0AAJ1MJB6_9SPIO</name>
<accession>A0AAJ1MJB6</accession>
<evidence type="ECO:0000259" key="1">
    <source>
        <dbReference type="Pfam" id="PF07238"/>
    </source>
</evidence>
<dbReference type="Pfam" id="PF07238">
    <property type="entry name" value="PilZ"/>
    <property type="match status" value="1"/>
</dbReference>
<sequence>MKRVKGIPDLDIATVESSVEVEKNEPLIKAIKRKRYINAINYANFICEPLNIVFQHKIFARSISLQATPSPCTKETLELEWLDGSSEEALEQFECTKILIPDGELILSVSPTEYNLTPNGMNLTLPLSGEILNYRKAERFPAENINAVMTQNGCFYEGELINFNSDSFLVSLYEKDNPELRWLNPDDQFHMMLKKEDGTIFTGGCSLLSTREYDDAVLHVFKVLNSKIQRFKKKKYRAERYELQSPVQISFVHPLSGERCRIQAIDISASGLRLTENSSHSVLIPGLIIPEMELSLPGGSPLKCRTQVIYRDKEESRNDEYRYGMALLDMDPAHHSTLLNFIHQTNDSNSSVCAPVDTAALWRFFFESGFIYPEKYKHLANSKERMKDIYERLYTRSPGIARHFIYHEGHRIEGHMSMLRSYENSWLLHHHAATSINNKNAGLHVLNQVGSFSNSSHRIRSMHMLYLMCYYREENRFPRRVFGDIAKNADNKNQLSLDSWAYFFCTRSDTRPAGLYDGWTLDETTSSDLKNLESFYQKESGGLMLKAMNLTNGGGSNNNLLKSYESAGFNRDIKLFSLNHNGECKSIIMADQSETGLNLSNLTNSIKVFIISLSDLTYDIIQSFIYEVSVLFKNDNRVPVLMYPEYSAEKLGIQKEKNYTLWILNTEAGDAYFKHLKTLLKTINH</sequence>
<feature type="domain" description="PilZ" evidence="1">
    <location>
        <begin position="237"/>
        <end position="343"/>
    </location>
</feature>
<comment type="caution">
    <text evidence="2">The sequence shown here is derived from an EMBL/GenBank/DDBJ whole genome shotgun (WGS) entry which is preliminary data.</text>
</comment>
<evidence type="ECO:0000313" key="3">
    <source>
        <dbReference type="Proteomes" id="UP001221217"/>
    </source>
</evidence>
<protein>
    <submittedName>
        <fullName evidence="2">PilZ domain-containing protein</fullName>
    </submittedName>
</protein>
<organism evidence="2 3">
    <name type="scientific">Candidatus Thalassospirochaeta sargassi</name>
    <dbReference type="NCBI Taxonomy" id="3119039"/>
    <lineage>
        <taxon>Bacteria</taxon>
        <taxon>Pseudomonadati</taxon>
        <taxon>Spirochaetota</taxon>
        <taxon>Spirochaetia</taxon>
        <taxon>Spirochaetales</taxon>
        <taxon>Spirochaetaceae</taxon>
        <taxon>Candidatus Thalassospirochaeta</taxon>
    </lineage>
</organism>
<gene>
    <name evidence="2" type="ORF">PQJ61_02880</name>
</gene>
<evidence type="ECO:0000313" key="2">
    <source>
        <dbReference type="EMBL" id="MDC7225691.1"/>
    </source>
</evidence>
<dbReference type="AlphaFoldDB" id="A0AAJ1MJB6"/>
<proteinExistence type="predicted"/>
<reference evidence="2 3" key="1">
    <citation type="submission" date="2022-12" db="EMBL/GenBank/DDBJ databases">
        <title>Metagenome assembled genome from gulf of manar.</title>
        <authorList>
            <person name="Kohli P."/>
            <person name="Pk S."/>
            <person name="Venkata Ramana C."/>
            <person name="Sasikala C."/>
        </authorList>
    </citation>
    <scope>NUCLEOTIDE SEQUENCE [LARGE SCALE GENOMIC DNA]</scope>
    <source>
        <strain evidence="2">JB008</strain>
    </source>
</reference>